<keyword evidence="5 7" id="KW-0234">DNA repair</keyword>
<comment type="function">
    <text evidence="7">The UvrABC repair system catalyzes the recognition and processing of DNA lesions. UvrC both incises the 5' and 3' sides of the lesion. The N-terminal half is responsible for the 3' incision and the C-terminal half is responsible for the 5' incision.</text>
</comment>
<evidence type="ECO:0000256" key="1">
    <source>
        <dbReference type="ARBA" id="ARBA00022490"/>
    </source>
</evidence>
<dbReference type="SUPFAM" id="SSF47781">
    <property type="entry name" value="RuvA domain 2-like"/>
    <property type="match status" value="1"/>
</dbReference>
<keyword evidence="6 7" id="KW-0742">SOS response</keyword>
<dbReference type="Pfam" id="PF02151">
    <property type="entry name" value="UVR"/>
    <property type="match status" value="1"/>
</dbReference>
<evidence type="ECO:0000256" key="6">
    <source>
        <dbReference type="ARBA" id="ARBA00023236"/>
    </source>
</evidence>
<dbReference type="PANTHER" id="PTHR30562:SF1">
    <property type="entry name" value="UVRABC SYSTEM PROTEIN C"/>
    <property type="match status" value="1"/>
</dbReference>
<keyword evidence="4 7" id="KW-0267">Excision nuclease</keyword>
<dbReference type="Gene3D" id="1.10.150.20">
    <property type="entry name" value="5' to 3' exonuclease, C-terminal subdomain"/>
    <property type="match status" value="1"/>
</dbReference>
<dbReference type="InterPro" id="IPR050066">
    <property type="entry name" value="UvrABC_protein_C"/>
</dbReference>
<dbReference type="Gene3D" id="3.30.420.340">
    <property type="entry name" value="UvrC, RNAse H endonuclease domain"/>
    <property type="match status" value="1"/>
</dbReference>
<dbReference type="HAMAP" id="MF_00203">
    <property type="entry name" value="UvrC"/>
    <property type="match status" value="1"/>
</dbReference>
<dbReference type="InterPro" id="IPR001943">
    <property type="entry name" value="UVR_dom"/>
</dbReference>
<protein>
    <recommendedName>
        <fullName evidence="7">UvrABC system protein C</fullName>
        <shortName evidence="7">Protein UvrC</shortName>
    </recommendedName>
    <alternativeName>
        <fullName evidence="7">Excinuclease ABC subunit C</fullName>
    </alternativeName>
</protein>
<dbReference type="SUPFAM" id="SSF82771">
    <property type="entry name" value="GIY-YIG endonuclease"/>
    <property type="match status" value="1"/>
</dbReference>
<dbReference type="InterPro" id="IPR004791">
    <property type="entry name" value="UvrC"/>
</dbReference>
<organism evidence="11 12">
    <name type="scientific">Candidatus Trichorickettsia mobilis</name>
    <dbReference type="NCBI Taxonomy" id="1346319"/>
    <lineage>
        <taxon>Bacteria</taxon>
        <taxon>Pseudomonadati</taxon>
        <taxon>Pseudomonadota</taxon>
        <taxon>Alphaproteobacteria</taxon>
        <taxon>Rickettsiales</taxon>
        <taxon>Rickettsiaceae</taxon>
        <taxon>Rickettsieae</taxon>
        <taxon>Candidatus Trichorickettsia</taxon>
    </lineage>
</organism>
<feature type="domain" description="UvrC family homology region profile" evidence="10">
    <location>
        <begin position="258"/>
        <end position="487"/>
    </location>
</feature>
<dbReference type="InterPro" id="IPR000305">
    <property type="entry name" value="GIY-YIG_endonuc"/>
</dbReference>
<keyword evidence="2 7" id="KW-0227">DNA damage</keyword>
<dbReference type="CDD" id="cd10434">
    <property type="entry name" value="GIY-YIG_UvrC_Cho"/>
    <property type="match status" value="1"/>
</dbReference>
<dbReference type="SUPFAM" id="SSF46600">
    <property type="entry name" value="C-terminal UvrC-binding domain of UvrB"/>
    <property type="match status" value="1"/>
</dbReference>
<dbReference type="Gene3D" id="4.10.860.10">
    <property type="entry name" value="UVR domain"/>
    <property type="match status" value="1"/>
</dbReference>
<dbReference type="Pfam" id="PF14520">
    <property type="entry name" value="HHH_5"/>
    <property type="match status" value="1"/>
</dbReference>
<sequence length="614" mass="69819">MANNSNVTGHNLIKSLLDSIPTLPGIYRMLDCNQQILYIGKAKNLRKRLANYTKHDLTTKITIMIALISDIEYTITSSEVEALLLEAQLIKKWQPKFNILLKDDKSFPYIKLRLDHDYPQLIKYRGQDLTNGKFFGPFTSSSQIDITLLELQKIFKLRSCTDNFYANRKRPCLQYQIKRCYAPCVNKISAPDYADLVLQVQDFLCGKTQHLQQRLAQNMEILSANLNFEAAAEIRDRIKALSYIQLKSGATINEDVDIIAIAEIHGHYCIAVFLYRGGQSCGSKSYFPYIPEYSNKVEVLTAFLSQFYHTHSPPKAIILSDAIPQSGLLAESINKLHQTKSIIIIPKGGIKRDLVLNAYTNAQLALEQNIQKSIKHQTIFAEIRQLFGLKIVPDRIEVYDNSHIMGEFAVGAMIVATPNGFDKKEYRLFNISQLKSAGDAKIGDDYQMLREVMTRRLTRLRKDHTKIPSLIIIDGGKGHLSVVQKIMHEFNLSIPFVCMSKGLIRNAGHEQFHLPNQESFTLDNQTLLMKYLQILRDEAHNFAINAHRAKRSNAIRISKLDDIPNIGQIRKKALLNYFGSYQTICEATIDQLSQVPGINRRVATTIFNNLHLSS</sequence>
<proteinExistence type="inferred from homology"/>
<gene>
    <name evidence="7" type="primary">uvrC</name>
    <name evidence="11" type="ORF">Trichorick_00381</name>
</gene>
<dbReference type="InterPro" id="IPR010994">
    <property type="entry name" value="RuvA_2-like"/>
</dbReference>
<feature type="domain" description="GIY-YIG" evidence="9">
    <location>
        <begin position="22"/>
        <end position="99"/>
    </location>
</feature>
<evidence type="ECO:0000259" key="10">
    <source>
        <dbReference type="PROSITE" id="PS50165"/>
    </source>
</evidence>
<evidence type="ECO:0000313" key="11">
    <source>
        <dbReference type="EMBL" id="WPY00503.1"/>
    </source>
</evidence>
<comment type="subcellular location">
    <subcellularLocation>
        <location evidence="7">Cytoplasm</location>
    </subcellularLocation>
</comment>
<dbReference type="InterPro" id="IPR001162">
    <property type="entry name" value="UvrC_RNase_H_dom"/>
</dbReference>
<dbReference type="PANTHER" id="PTHR30562">
    <property type="entry name" value="UVRC/OXIDOREDUCTASE"/>
    <property type="match status" value="1"/>
</dbReference>
<dbReference type="Pfam" id="PF01541">
    <property type="entry name" value="GIY-YIG"/>
    <property type="match status" value="1"/>
</dbReference>
<evidence type="ECO:0000256" key="3">
    <source>
        <dbReference type="ARBA" id="ARBA00022769"/>
    </source>
</evidence>
<evidence type="ECO:0000256" key="7">
    <source>
        <dbReference type="HAMAP-Rule" id="MF_00203"/>
    </source>
</evidence>
<comment type="similarity">
    <text evidence="7">Belongs to the UvrC family.</text>
</comment>
<dbReference type="PROSITE" id="PS50165">
    <property type="entry name" value="UVRC"/>
    <property type="match status" value="1"/>
</dbReference>
<dbReference type="RefSeq" id="WP_323738562.1">
    <property type="nucleotide sequence ID" value="NZ_CP112932.1"/>
</dbReference>
<dbReference type="InterPro" id="IPR036876">
    <property type="entry name" value="UVR_dom_sf"/>
</dbReference>
<evidence type="ECO:0000256" key="2">
    <source>
        <dbReference type="ARBA" id="ARBA00022763"/>
    </source>
</evidence>
<comment type="subunit">
    <text evidence="7">Interacts with UvrB in an incision complex.</text>
</comment>
<evidence type="ECO:0000256" key="5">
    <source>
        <dbReference type="ARBA" id="ARBA00023204"/>
    </source>
</evidence>
<evidence type="ECO:0000313" key="12">
    <source>
        <dbReference type="Proteomes" id="UP001326613"/>
    </source>
</evidence>
<dbReference type="Pfam" id="PF22920">
    <property type="entry name" value="UvrC_RNaseH"/>
    <property type="match status" value="1"/>
</dbReference>
<name>A0ABZ0UU43_9RICK</name>
<dbReference type="PROSITE" id="PS50164">
    <property type="entry name" value="GIY_YIG"/>
    <property type="match status" value="1"/>
</dbReference>
<reference evidence="11 12" key="1">
    <citation type="submission" date="2022-10" db="EMBL/GenBank/DDBJ databases">
        <title>Host association and intracellularity evolved multiple times independently in the Rickettsiales.</title>
        <authorList>
            <person name="Castelli M."/>
            <person name="Nardi T."/>
            <person name="Gammuto L."/>
            <person name="Bellinzona G."/>
            <person name="Sabaneyeva E."/>
            <person name="Potekhin A."/>
            <person name="Serra V."/>
            <person name="Petroni G."/>
            <person name="Sassera D."/>
        </authorList>
    </citation>
    <scope>NUCLEOTIDE SEQUENCE [LARGE SCALE GENOMIC DNA]</scope>
    <source>
        <strain evidence="11 12">Kr 154-4</strain>
    </source>
</reference>
<feature type="domain" description="UVR" evidence="8">
    <location>
        <begin position="209"/>
        <end position="244"/>
    </location>
</feature>
<keyword evidence="1 7" id="KW-0963">Cytoplasm</keyword>
<evidence type="ECO:0000259" key="9">
    <source>
        <dbReference type="PROSITE" id="PS50164"/>
    </source>
</evidence>
<dbReference type="EMBL" id="CP112932">
    <property type="protein sequence ID" value="WPY00503.1"/>
    <property type="molecule type" value="Genomic_DNA"/>
</dbReference>
<dbReference type="InterPro" id="IPR035901">
    <property type="entry name" value="GIY-YIG_endonuc_sf"/>
</dbReference>
<keyword evidence="12" id="KW-1185">Reference proteome</keyword>
<dbReference type="InterPro" id="IPR038476">
    <property type="entry name" value="UvrC_RNase_H_dom_sf"/>
</dbReference>
<dbReference type="Proteomes" id="UP001326613">
    <property type="component" value="Chromosome"/>
</dbReference>
<dbReference type="Gene3D" id="3.40.1440.10">
    <property type="entry name" value="GIY-YIG endonuclease"/>
    <property type="match status" value="1"/>
</dbReference>
<dbReference type="PROSITE" id="PS50151">
    <property type="entry name" value="UVR"/>
    <property type="match status" value="1"/>
</dbReference>
<keyword evidence="3 7" id="KW-0228">DNA excision</keyword>
<dbReference type="SMART" id="SM00465">
    <property type="entry name" value="GIYc"/>
    <property type="match status" value="1"/>
</dbReference>
<accession>A0ABZ0UU43</accession>
<dbReference type="Pfam" id="PF08459">
    <property type="entry name" value="UvrC_RNaseH_dom"/>
    <property type="match status" value="1"/>
</dbReference>
<dbReference type="InterPro" id="IPR047296">
    <property type="entry name" value="GIY-YIG_UvrC_Cho"/>
</dbReference>
<evidence type="ECO:0000256" key="4">
    <source>
        <dbReference type="ARBA" id="ARBA00022881"/>
    </source>
</evidence>
<evidence type="ECO:0000259" key="8">
    <source>
        <dbReference type="PROSITE" id="PS50151"/>
    </source>
</evidence>
<dbReference type="NCBIfam" id="TIGR00194">
    <property type="entry name" value="uvrC"/>
    <property type="match status" value="1"/>
</dbReference>